<evidence type="ECO:0000256" key="1">
    <source>
        <dbReference type="SAM" id="MobiDB-lite"/>
    </source>
</evidence>
<evidence type="ECO:0000259" key="2">
    <source>
        <dbReference type="Pfam" id="PF01052"/>
    </source>
</evidence>
<evidence type="ECO:0000313" key="3">
    <source>
        <dbReference type="EMBL" id="TYB82500.1"/>
    </source>
</evidence>
<reference evidence="3 4" key="1">
    <citation type="submission" date="2019-08" db="EMBL/GenBank/DDBJ databases">
        <title>Identification of a novel species of the genus Boseongicola.</title>
        <authorList>
            <person name="Zhang X.-Q."/>
        </authorList>
    </citation>
    <scope>NUCLEOTIDE SEQUENCE [LARGE SCALE GENOMIC DNA]</scope>
    <source>
        <strain evidence="3 4">HY14</strain>
    </source>
</reference>
<keyword evidence="4" id="KW-1185">Reference proteome</keyword>
<dbReference type="EMBL" id="VSIY01000004">
    <property type="protein sequence ID" value="TYB82500.1"/>
    <property type="molecule type" value="Genomic_DNA"/>
</dbReference>
<gene>
    <name evidence="3" type="ORF">FVF75_07235</name>
</gene>
<feature type="compositionally biased region" description="Pro residues" evidence="1">
    <location>
        <begin position="290"/>
        <end position="314"/>
    </location>
</feature>
<dbReference type="AlphaFoldDB" id="A0A5D0RLH9"/>
<dbReference type="InterPro" id="IPR036429">
    <property type="entry name" value="SpoA-like_sf"/>
</dbReference>
<sequence length="314" mass="32339">MSDDDRPSALRRKAGAGRAPPETGQPSLDRVLRLALAQAAEGVAGLALIAGPVEDVRTTLAALTETLSETTLMALLEGPDSRFGLAVLDGDLVAALIEVQTTGRVVPRRAEPRVPTRTDAVMCADMIDRVFEIVEDKAAAAGLPDAPQLSGYRFALALGEPRTVGLTLADQPYRRFSVPVDLGGGAKSGRIDLVLPAEPPRPAHAGGGDAGFAAAMAAQVMSSGVALSATLCRIEMTLAKLTALAPGQILTIPARALSEIAIEDLGGAMVGRGRLGQSNGHRAVRLTLDPAPPDPPPSAPPEPPDPPQPPDVAL</sequence>
<keyword evidence="3" id="KW-0966">Cell projection</keyword>
<feature type="region of interest" description="Disordered" evidence="1">
    <location>
        <begin position="1"/>
        <end position="27"/>
    </location>
</feature>
<dbReference type="SUPFAM" id="SSF101801">
    <property type="entry name" value="Surface presentation of antigens (SPOA)"/>
    <property type="match status" value="1"/>
</dbReference>
<comment type="caution">
    <text evidence="3">The sequence shown here is derived from an EMBL/GenBank/DDBJ whole genome shotgun (WGS) entry which is preliminary data.</text>
</comment>
<feature type="region of interest" description="Disordered" evidence="1">
    <location>
        <begin position="285"/>
        <end position="314"/>
    </location>
</feature>
<dbReference type="InterPro" id="IPR001543">
    <property type="entry name" value="FliN-like_C"/>
</dbReference>
<keyword evidence="3" id="KW-0282">Flagellum</keyword>
<dbReference type="Pfam" id="PF01052">
    <property type="entry name" value="FliMN_C"/>
    <property type="match status" value="1"/>
</dbReference>
<dbReference type="Gene3D" id="2.30.330.10">
    <property type="entry name" value="SpoA-like"/>
    <property type="match status" value="1"/>
</dbReference>
<dbReference type="RefSeq" id="WP_148377263.1">
    <property type="nucleotide sequence ID" value="NZ_VSIY01000004.1"/>
</dbReference>
<name>A0A5D0RLH9_9RHOB</name>
<feature type="domain" description="Flagellar motor switch protein FliN-like C-terminal" evidence="2">
    <location>
        <begin position="219"/>
        <end position="287"/>
    </location>
</feature>
<accession>A0A5D0RLH9</accession>
<proteinExistence type="predicted"/>
<organism evidence="3 4">
    <name type="scientific">Maritimibacter fusiformis</name>
    <dbReference type="NCBI Taxonomy" id="2603819"/>
    <lineage>
        <taxon>Bacteria</taxon>
        <taxon>Pseudomonadati</taxon>
        <taxon>Pseudomonadota</taxon>
        <taxon>Alphaproteobacteria</taxon>
        <taxon>Rhodobacterales</taxon>
        <taxon>Roseobacteraceae</taxon>
        <taxon>Maritimibacter</taxon>
    </lineage>
</organism>
<dbReference type="Proteomes" id="UP000322080">
    <property type="component" value="Unassembled WGS sequence"/>
</dbReference>
<protein>
    <submittedName>
        <fullName evidence="3">Flagellar motor switch protein FliM</fullName>
    </submittedName>
</protein>
<keyword evidence="3" id="KW-0969">Cilium</keyword>
<evidence type="ECO:0000313" key="4">
    <source>
        <dbReference type="Proteomes" id="UP000322080"/>
    </source>
</evidence>